<sequence>MNNPLIRLVLIALLLLTVVFPFAGLAPLMLIVLGFGICWFLWSLVQAFFTADVEGDDNKAELKSSRGES</sequence>
<accession>A0A951UB16</accession>
<dbReference type="Proteomes" id="UP000753908">
    <property type="component" value="Unassembled WGS sequence"/>
</dbReference>
<reference evidence="2" key="2">
    <citation type="journal article" date="2022" name="Microbiol. Resour. Announc.">
        <title>Metagenome Sequencing to Explore Phylogenomics of Terrestrial Cyanobacteria.</title>
        <authorList>
            <person name="Ward R.D."/>
            <person name="Stajich J.E."/>
            <person name="Johansen J.R."/>
            <person name="Huntemann M."/>
            <person name="Clum A."/>
            <person name="Foster B."/>
            <person name="Foster B."/>
            <person name="Roux S."/>
            <person name="Palaniappan K."/>
            <person name="Varghese N."/>
            <person name="Mukherjee S."/>
            <person name="Reddy T.B.K."/>
            <person name="Daum C."/>
            <person name="Copeland A."/>
            <person name="Chen I.A."/>
            <person name="Ivanova N.N."/>
            <person name="Kyrpides N.C."/>
            <person name="Shapiro N."/>
            <person name="Eloe-Fadrosh E.A."/>
            <person name="Pietrasiak N."/>
        </authorList>
    </citation>
    <scope>NUCLEOTIDE SEQUENCE</scope>
    <source>
        <strain evidence="2">CPER-KK1</strain>
    </source>
</reference>
<protein>
    <submittedName>
        <fullName evidence="2">Uncharacterized protein</fullName>
    </submittedName>
</protein>
<proteinExistence type="predicted"/>
<keyword evidence="1" id="KW-1133">Transmembrane helix</keyword>
<dbReference type="AlphaFoldDB" id="A0A951UB16"/>
<name>A0A951UB16_9CYAN</name>
<feature type="transmembrane region" description="Helical" evidence="1">
    <location>
        <begin position="31"/>
        <end position="49"/>
    </location>
</feature>
<gene>
    <name evidence="2" type="ORF">KME25_19460</name>
</gene>
<comment type="caution">
    <text evidence="2">The sequence shown here is derived from an EMBL/GenBank/DDBJ whole genome shotgun (WGS) entry which is preliminary data.</text>
</comment>
<organism evidence="2 3">
    <name type="scientific">Symplocastrum torsivum CPER-KK1</name>
    <dbReference type="NCBI Taxonomy" id="450513"/>
    <lineage>
        <taxon>Bacteria</taxon>
        <taxon>Bacillati</taxon>
        <taxon>Cyanobacteriota</taxon>
        <taxon>Cyanophyceae</taxon>
        <taxon>Oscillatoriophycideae</taxon>
        <taxon>Oscillatoriales</taxon>
        <taxon>Microcoleaceae</taxon>
        <taxon>Symplocastrum</taxon>
    </lineage>
</organism>
<dbReference type="EMBL" id="JAHHIF010000027">
    <property type="protein sequence ID" value="MBW4546600.1"/>
    <property type="molecule type" value="Genomic_DNA"/>
</dbReference>
<evidence type="ECO:0000256" key="1">
    <source>
        <dbReference type="SAM" id="Phobius"/>
    </source>
</evidence>
<keyword evidence="1" id="KW-0472">Membrane</keyword>
<reference evidence="2" key="1">
    <citation type="submission" date="2021-05" db="EMBL/GenBank/DDBJ databases">
        <authorList>
            <person name="Pietrasiak N."/>
            <person name="Ward R."/>
            <person name="Stajich J.E."/>
            <person name="Kurbessoian T."/>
        </authorList>
    </citation>
    <scope>NUCLEOTIDE SEQUENCE</scope>
    <source>
        <strain evidence="2">CPER-KK1</strain>
    </source>
</reference>
<evidence type="ECO:0000313" key="2">
    <source>
        <dbReference type="EMBL" id="MBW4546600.1"/>
    </source>
</evidence>
<keyword evidence="1" id="KW-0812">Transmembrane</keyword>
<evidence type="ECO:0000313" key="3">
    <source>
        <dbReference type="Proteomes" id="UP000753908"/>
    </source>
</evidence>